<feature type="non-terminal residue" evidence="2">
    <location>
        <position position="551"/>
    </location>
</feature>
<reference evidence="2" key="1">
    <citation type="journal article" date="2020" name="mSystems">
        <title>Genome- and Community-Level Interaction Insights into Carbon Utilization and Element Cycling Functions of Hydrothermarchaeota in Hydrothermal Sediment.</title>
        <authorList>
            <person name="Zhou Z."/>
            <person name="Liu Y."/>
            <person name="Xu W."/>
            <person name="Pan J."/>
            <person name="Luo Z.H."/>
            <person name="Li M."/>
        </authorList>
    </citation>
    <scope>NUCLEOTIDE SEQUENCE [LARGE SCALE GENOMIC DNA]</scope>
    <source>
        <strain evidence="2">HyVt-76</strain>
    </source>
</reference>
<proteinExistence type="predicted"/>
<dbReference type="AlphaFoldDB" id="A0A7V5H363"/>
<keyword evidence="2" id="KW-0326">Glycosidase</keyword>
<evidence type="ECO:0000313" key="2">
    <source>
        <dbReference type="EMBL" id="HHE54996.1"/>
    </source>
</evidence>
<gene>
    <name evidence="2" type="ORF">ENL21_04385</name>
</gene>
<dbReference type="Gene3D" id="2.60.40.1080">
    <property type="match status" value="1"/>
</dbReference>
<dbReference type="PANTHER" id="PTHR40446:SF2">
    <property type="entry name" value="N-ACETYLGLUCOSAMINE-1-PHOSPHODIESTER ALPHA-N-ACETYLGLUCOSAMINIDASE"/>
    <property type="match status" value="1"/>
</dbReference>
<organism evidence="2">
    <name type="scientific">Caldithrix abyssi</name>
    <dbReference type="NCBI Taxonomy" id="187145"/>
    <lineage>
        <taxon>Bacteria</taxon>
        <taxon>Pseudomonadati</taxon>
        <taxon>Calditrichota</taxon>
        <taxon>Calditrichia</taxon>
        <taxon>Calditrichales</taxon>
        <taxon>Calditrichaceae</taxon>
        <taxon>Caldithrix</taxon>
    </lineage>
</organism>
<dbReference type="GO" id="GO:0016798">
    <property type="term" value="F:hydrolase activity, acting on glycosyl bonds"/>
    <property type="evidence" value="ECO:0007669"/>
    <property type="project" value="UniProtKB-KW"/>
</dbReference>
<dbReference type="PANTHER" id="PTHR40446">
    <property type="entry name" value="N-ACETYLGLUCOSAMINE-1-PHOSPHODIESTER ALPHA-N-ACETYLGLUCOSAMINIDASE"/>
    <property type="match status" value="1"/>
</dbReference>
<evidence type="ECO:0000259" key="1">
    <source>
        <dbReference type="Pfam" id="PF09992"/>
    </source>
</evidence>
<protein>
    <submittedName>
        <fullName evidence="2">Phosphodiester glycosidase family protein</fullName>
    </submittedName>
</protein>
<dbReference type="Pfam" id="PF09992">
    <property type="entry name" value="NAGPA"/>
    <property type="match status" value="1"/>
</dbReference>
<name>A0A7V5H363_CALAY</name>
<keyword evidence="2" id="KW-0378">Hydrolase</keyword>
<dbReference type="InterPro" id="IPR018711">
    <property type="entry name" value="NAGPA"/>
</dbReference>
<sequence>MFSMKTIIFLVLFACTLWARYEVLVDKSINVAPGIVYKHLRVFEKFWNINFLEIDLKNPYVKIETVKAENSLTGTETVSSMARKRSFAGHQVVAAINADFFDIDGVPNNVQVVQGQILQNPTNVSTLGFDAENHPWLGMVSFNGEIITKNGNHSIQGINKIREPDEIVLYNSYYGSSTKTDRWGSEAAIHPITPWIVNDTVWAVVTAKQSFKGDMAIPENGAVLSAQGEAMIFLDNNAVIGDTIALVLNLTPALPKLVEMVGGFPKIVYQGKNWAAKGYQEEGGPVHAFQVHPRTAIGFNADSSKFYFFTVDGRKPGVFRGMTLPELADVMIDFGVAYGVNLDGGGSTTFVLSTEVKNFPTEGEERPVAAALLAVSTAPNYSLETIQLIPDSLELYFTQKVKLNFHGWDQNFNPLQFKENDFYFETSEGLGEINESGWFKANTNGAQGYVYLHYKNIVDSTFIRVIGLKKIKLEPEFSVTDTLQPISLSVTGIAENGKEIFLADSLVRWVVSNPKVGAVVGSEFIGLNEGTIQLVASLNSMRDTITVQVKA</sequence>
<feature type="domain" description="Phosphodiester glycosidase" evidence="1">
    <location>
        <begin position="215"/>
        <end position="373"/>
    </location>
</feature>
<accession>A0A7V5H363</accession>
<comment type="caution">
    <text evidence="2">The sequence shown here is derived from an EMBL/GenBank/DDBJ whole genome shotgun (WGS) entry which is preliminary data.</text>
</comment>
<dbReference type="Proteomes" id="UP000886111">
    <property type="component" value="Unassembled WGS sequence"/>
</dbReference>
<dbReference type="EMBL" id="DRTD01000324">
    <property type="protein sequence ID" value="HHE54996.1"/>
    <property type="molecule type" value="Genomic_DNA"/>
</dbReference>